<dbReference type="GO" id="GO:0046872">
    <property type="term" value="F:metal ion binding"/>
    <property type="evidence" value="ECO:0007669"/>
    <property type="project" value="UniProtKB-KW"/>
</dbReference>
<keyword evidence="5" id="KW-0460">Magnesium</keyword>
<evidence type="ECO:0000256" key="6">
    <source>
        <dbReference type="RuleBase" id="RU004466"/>
    </source>
</evidence>
<keyword evidence="3 6" id="KW-0808">Transferase</keyword>
<keyword evidence="4" id="KW-0479">Metal-binding</keyword>
<dbReference type="PROSITE" id="PS00444">
    <property type="entry name" value="POLYPRENYL_SYNTHASE_2"/>
    <property type="match status" value="1"/>
</dbReference>
<protein>
    <submittedName>
        <fullName evidence="7">Geranylgeranyl pyrophosphate synthase</fullName>
    </submittedName>
</protein>
<proteinExistence type="inferred from homology"/>
<reference evidence="7" key="2">
    <citation type="submission" date="2020-09" db="EMBL/GenBank/DDBJ databases">
        <authorList>
            <person name="Sun Q."/>
            <person name="Ohkuma M."/>
        </authorList>
    </citation>
    <scope>NUCLEOTIDE SEQUENCE</scope>
    <source>
        <strain evidence="7">JCM 4125</strain>
    </source>
</reference>
<name>A0A918M0Q8_9ACTN</name>
<dbReference type="GO" id="GO:0004659">
    <property type="term" value="F:prenyltransferase activity"/>
    <property type="evidence" value="ECO:0007669"/>
    <property type="project" value="InterPro"/>
</dbReference>
<dbReference type="SUPFAM" id="SSF48576">
    <property type="entry name" value="Terpenoid synthases"/>
    <property type="match status" value="1"/>
</dbReference>
<dbReference type="InterPro" id="IPR000092">
    <property type="entry name" value="Polyprenyl_synt"/>
</dbReference>
<organism evidence="7 8">
    <name type="scientific">Streptomyces phaeofaciens</name>
    <dbReference type="NCBI Taxonomy" id="68254"/>
    <lineage>
        <taxon>Bacteria</taxon>
        <taxon>Bacillati</taxon>
        <taxon>Actinomycetota</taxon>
        <taxon>Actinomycetes</taxon>
        <taxon>Kitasatosporales</taxon>
        <taxon>Streptomycetaceae</taxon>
        <taxon>Streptomyces</taxon>
    </lineage>
</organism>
<dbReference type="SFLD" id="SFLDS00005">
    <property type="entry name" value="Isoprenoid_Synthase_Type_I"/>
    <property type="match status" value="1"/>
</dbReference>
<dbReference type="InterPro" id="IPR008949">
    <property type="entry name" value="Isoprenoid_synthase_dom_sf"/>
</dbReference>
<dbReference type="EMBL" id="BMSA01000033">
    <property type="protein sequence ID" value="GGT87573.1"/>
    <property type="molecule type" value="Genomic_DNA"/>
</dbReference>
<comment type="cofactor">
    <cofactor evidence="1">
        <name>Mg(2+)</name>
        <dbReference type="ChEBI" id="CHEBI:18420"/>
    </cofactor>
</comment>
<evidence type="ECO:0000256" key="1">
    <source>
        <dbReference type="ARBA" id="ARBA00001946"/>
    </source>
</evidence>
<evidence type="ECO:0000256" key="5">
    <source>
        <dbReference type="ARBA" id="ARBA00022842"/>
    </source>
</evidence>
<dbReference type="PROSITE" id="PS00723">
    <property type="entry name" value="POLYPRENYL_SYNTHASE_1"/>
    <property type="match status" value="1"/>
</dbReference>
<sequence>MSTPLASLDVLEPEAIRRSVDAALDDFLTEKEEAAAAPQLPYLSGLVRDFLSGGKRIRPLLCVTGWRAAGGSGDDAGSVFRIAACLEMFHAFALIHDDVMDLSDTRRGRPTLHRTLAAHHAACRGPDEVEWFGMSAAVLLGDLALTWSDELLHSAGLAPVQRDTVLPLVSQMRTELMLGQYLDLHATGGLTDDVDATLNVYRYKTAKYTIERPLHVGAAVAGAGPEAMAACTAYALPLGEAFQLRDDLLGVYGDPAVTGKSRLDDLRAGKNTTLTALALRGADAGQTALLRRLLGDPLLDEEGAAVVRGLFETTGARETVERMIDDRQRQALHALDHAPFGADAVGALKRIARMATARNS</sequence>
<dbReference type="GO" id="GO:0008299">
    <property type="term" value="P:isoprenoid biosynthetic process"/>
    <property type="evidence" value="ECO:0007669"/>
    <property type="project" value="InterPro"/>
</dbReference>
<dbReference type="Proteomes" id="UP000646776">
    <property type="component" value="Unassembled WGS sequence"/>
</dbReference>
<dbReference type="SFLD" id="SFLDG01017">
    <property type="entry name" value="Polyprenyl_Transferase_Like"/>
    <property type="match status" value="1"/>
</dbReference>
<comment type="similarity">
    <text evidence="2 6">Belongs to the FPP/GGPP synthase family.</text>
</comment>
<comment type="caution">
    <text evidence="7">The sequence shown here is derived from an EMBL/GenBank/DDBJ whole genome shotgun (WGS) entry which is preliminary data.</text>
</comment>
<dbReference type="InterPro" id="IPR033749">
    <property type="entry name" value="Polyprenyl_synt_CS"/>
</dbReference>
<dbReference type="AlphaFoldDB" id="A0A918M0Q8"/>
<evidence type="ECO:0000256" key="3">
    <source>
        <dbReference type="ARBA" id="ARBA00022679"/>
    </source>
</evidence>
<keyword evidence="8" id="KW-1185">Reference proteome</keyword>
<dbReference type="PANTHER" id="PTHR12001:SF85">
    <property type="entry name" value="SHORT CHAIN ISOPRENYL DIPHOSPHATE SYNTHASE"/>
    <property type="match status" value="1"/>
</dbReference>
<reference evidence="7" key="1">
    <citation type="journal article" date="2014" name="Int. J. Syst. Evol. Microbiol.">
        <title>Complete genome sequence of Corynebacterium casei LMG S-19264T (=DSM 44701T), isolated from a smear-ripened cheese.</title>
        <authorList>
            <consortium name="US DOE Joint Genome Institute (JGI-PGF)"/>
            <person name="Walter F."/>
            <person name="Albersmeier A."/>
            <person name="Kalinowski J."/>
            <person name="Ruckert C."/>
        </authorList>
    </citation>
    <scope>NUCLEOTIDE SEQUENCE</scope>
    <source>
        <strain evidence="7">JCM 4125</strain>
    </source>
</reference>
<evidence type="ECO:0000313" key="8">
    <source>
        <dbReference type="Proteomes" id="UP000646776"/>
    </source>
</evidence>
<evidence type="ECO:0000313" key="7">
    <source>
        <dbReference type="EMBL" id="GGT87573.1"/>
    </source>
</evidence>
<evidence type="ECO:0000256" key="4">
    <source>
        <dbReference type="ARBA" id="ARBA00022723"/>
    </source>
</evidence>
<dbReference type="PANTHER" id="PTHR12001">
    <property type="entry name" value="GERANYLGERANYL PYROPHOSPHATE SYNTHASE"/>
    <property type="match status" value="1"/>
</dbReference>
<evidence type="ECO:0000256" key="2">
    <source>
        <dbReference type="ARBA" id="ARBA00006706"/>
    </source>
</evidence>
<dbReference type="CDD" id="cd00685">
    <property type="entry name" value="Trans_IPPS_HT"/>
    <property type="match status" value="1"/>
</dbReference>
<dbReference type="Pfam" id="PF00348">
    <property type="entry name" value="polyprenyl_synt"/>
    <property type="match status" value="1"/>
</dbReference>
<accession>A0A918M0Q8</accession>
<dbReference type="RefSeq" id="WP_189717329.1">
    <property type="nucleotide sequence ID" value="NZ_BMSA01000033.1"/>
</dbReference>
<gene>
    <name evidence="7" type="ORF">GCM10010226_77610</name>
</gene>
<dbReference type="Gene3D" id="1.10.600.10">
    <property type="entry name" value="Farnesyl Diphosphate Synthase"/>
    <property type="match status" value="1"/>
</dbReference>